<dbReference type="SUPFAM" id="SSF48317">
    <property type="entry name" value="Acid phosphatase/Vanadium-dependent haloperoxidase"/>
    <property type="match status" value="1"/>
</dbReference>
<feature type="transmembrane region" description="Helical" evidence="1">
    <location>
        <begin position="59"/>
        <end position="75"/>
    </location>
</feature>
<feature type="transmembrane region" description="Helical" evidence="1">
    <location>
        <begin position="82"/>
        <end position="100"/>
    </location>
</feature>
<dbReference type="Gene3D" id="1.20.144.10">
    <property type="entry name" value="Phosphatidic acid phosphatase type 2/haloperoxidase"/>
    <property type="match status" value="2"/>
</dbReference>
<dbReference type="Pfam" id="PF01569">
    <property type="entry name" value="PAP2"/>
    <property type="match status" value="1"/>
</dbReference>
<dbReference type="RefSeq" id="WP_144567419.1">
    <property type="nucleotide sequence ID" value="NZ_VIVN01000014.1"/>
</dbReference>
<comment type="caution">
    <text evidence="3">The sequence shown here is derived from an EMBL/GenBank/DDBJ whole genome shotgun (WGS) entry which is preliminary data.</text>
</comment>
<proteinExistence type="predicted"/>
<keyword evidence="4" id="KW-1185">Reference proteome</keyword>
<feature type="domain" description="Phosphatidic acid phosphatase type 2/haloperoxidase" evidence="2">
    <location>
        <begin position="80"/>
        <end position="195"/>
    </location>
</feature>
<evidence type="ECO:0000256" key="1">
    <source>
        <dbReference type="SAM" id="Phobius"/>
    </source>
</evidence>
<organism evidence="3 4">
    <name type="scientific">Neobacillus bataviensis</name>
    <dbReference type="NCBI Taxonomy" id="220685"/>
    <lineage>
        <taxon>Bacteria</taxon>
        <taxon>Bacillati</taxon>
        <taxon>Bacillota</taxon>
        <taxon>Bacilli</taxon>
        <taxon>Bacillales</taxon>
        <taxon>Bacillaceae</taxon>
        <taxon>Neobacillus</taxon>
    </lineage>
</organism>
<name>A0A561CQV3_9BACI</name>
<sequence>MKKKSFVFLIIAVLITLFTAIKVSLHSAFWMDTYVGDLFSHVPNSADPFFIQVTEMGDKKGIGLIALIMIVWLLLKKRNYPGAAMLALSLALANEAYKVLKDWFVRPRPNLEHLVEVKSYSFPSGHAMVSMVLYFTVAYLLIEEIHSKTAKWLVAILASLLVLLIGASRIILQVHYPSDVLGGYAFGFIWAAIWIFLYKYFKHQYTKKRPS</sequence>
<dbReference type="EMBL" id="VIVN01000014">
    <property type="protein sequence ID" value="TWD93613.1"/>
    <property type="molecule type" value="Genomic_DNA"/>
</dbReference>
<keyword evidence="1" id="KW-0472">Membrane</keyword>
<keyword evidence="1" id="KW-1133">Transmembrane helix</keyword>
<feature type="transmembrane region" description="Helical" evidence="1">
    <location>
        <begin position="184"/>
        <end position="201"/>
    </location>
</feature>
<reference evidence="3 4" key="1">
    <citation type="submission" date="2019-06" db="EMBL/GenBank/DDBJ databases">
        <title>Sorghum-associated microbial communities from plants grown in Nebraska, USA.</title>
        <authorList>
            <person name="Schachtman D."/>
        </authorList>
    </citation>
    <scope>NUCLEOTIDE SEQUENCE [LARGE SCALE GENOMIC DNA]</scope>
    <source>
        <strain evidence="3 4">2482</strain>
    </source>
</reference>
<dbReference type="InterPro" id="IPR036938">
    <property type="entry name" value="PAP2/HPO_sf"/>
</dbReference>
<gene>
    <name evidence="3" type="ORF">FB550_11450</name>
</gene>
<dbReference type="InterPro" id="IPR000326">
    <property type="entry name" value="PAP2/HPO"/>
</dbReference>
<evidence type="ECO:0000313" key="4">
    <source>
        <dbReference type="Proteomes" id="UP000319671"/>
    </source>
</evidence>
<protein>
    <submittedName>
        <fullName evidence="3">Undecaprenyl-diphosphatase</fullName>
    </submittedName>
</protein>
<feature type="transmembrane region" description="Helical" evidence="1">
    <location>
        <begin position="120"/>
        <end position="141"/>
    </location>
</feature>
<dbReference type="SMART" id="SM00014">
    <property type="entry name" value="acidPPc"/>
    <property type="match status" value="1"/>
</dbReference>
<dbReference type="AlphaFoldDB" id="A0A561CQV3"/>
<dbReference type="Proteomes" id="UP000319671">
    <property type="component" value="Unassembled WGS sequence"/>
</dbReference>
<accession>A0A561CQV3</accession>
<keyword evidence="1" id="KW-0812">Transmembrane</keyword>
<dbReference type="PANTHER" id="PTHR14969">
    <property type="entry name" value="SPHINGOSINE-1-PHOSPHATE PHOSPHOHYDROLASE"/>
    <property type="match status" value="1"/>
</dbReference>
<dbReference type="PANTHER" id="PTHR14969:SF13">
    <property type="entry name" value="AT30094P"/>
    <property type="match status" value="1"/>
</dbReference>
<feature type="transmembrane region" description="Helical" evidence="1">
    <location>
        <begin position="153"/>
        <end position="172"/>
    </location>
</feature>
<dbReference type="CDD" id="cd03392">
    <property type="entry name" value="PAP2_like_2"/>
    <property type="match status" value="1"/>
</dbReference>
<evidence type="ECO:0000259" key="2">
    <source>
        <dbReference type="SMART" id="SM00014"/>
    </source>
</evidence>
<evidence type="ECO:0000313" key="3">
    <source>
        <dbReference type="EMBL" id="TWD93613.1"/>
    </source>
</evidence>